<name>A0A9P1FP00_9DINO</name>
<dbReference type="Proteomes" id="UP001152797">
    <property type="component" value="Unassembled WGS sequence"/>
</dbReference>
<dbReference type="EMBL" id="CAMXCT030000777">
    <property type="protein sequence ID" value="CAL4770415.1"/>
    <property type="molecule type" value="Genomic_DNA"/>
</dbReference>
<comment type="caution">
    <text evidence="1">The sequence shown here is derived from an EMBL/GenBank/DDBJ whole genome shotgun (WGS) entry which is preliminary data.</text>
</comment>
<dbReference type="OrthoDB" id="437629at2759"/>
<accession>A0A9P1FP00</accession>
<dbReference type="EMBL" id="CAMXCT020000777">
    <property type="protein sequence ID" value="CAL1136478.1"/>
    <property type="molecule type" value="Genomic_DNA"/>
</dbReference>
<evidence type="ECO:0000313" key="3">
    <source>
        <dbReference type="Proteomes" id="UP001152797"/>
    </source>
</evidence>
<sequence length="535" mass="59186">MGCVGSVNVDHDASLSFMKEWRSGGKGKDFLVMGIKDQNMVGKVYFSGEATSDPDLVASLDAVLKKTRGDARRGRDEYDHLWDLVWHNTKMTSGYQFMSMKKPFFPIGKNVVQLMDALGTHGFVPFASPNYGGPVGDKASVDWPMIILKKDSEGLYKAETLFLAMKDQNIPGKLCACGPPEVVEKLKSNLTNALHQHSKEVRVAFDEYDTASEWDIVWQNTNITSGMQAFSLAKPYFPKGKVVLSVLTEIYKLGWELVCGPNFGGNSVDWPCFVFKRLKSKAAQLPLAPLAFGAIKDQNMPGKFCLSTTASHLQDVTKTISEALRRVKGNEGLKVEKDEYDADHDQVLRNTSITTGMQAFSLRTAYFPRNDSVLAITRSMGEKGWKLAACPMFGGMGASWPCFVWQYTGKKMQTALVAIKDQSWPGKVCVGGVEPEVGDALLVAFKAMCGPDVKKGLDLYDQDFQFSIRNTKMTTGQAFCSMQNSWWPYGFPMEVILGELQAFGWEPAGGPAFGSMQLSWPAVIFQREVREVEAA</sequence>
<protein>
    <submittedName>
        <fullName evidence="2">Caltractin</fullName>
    </submittedName>
</protein>
<evidence type="ECO:0000313" key="2">
    <source>
        <dbReference type="EMBL" id="CAL4770415.1"/>
    </source>
</evidence>
<dbReference type="AlphaFoldDB" id="A0A9P1FP00"/>
<gene>
    <name evidence="1" type="ORF">C1SCF055_LOCUS10749</name>
</gene>
<dbReference type="EMBL" id="CAMXCT010000777">
    <property type="protein sequence ID" value="CAI3983103.1"/>
    <property type="molecule type" value="Genomic_DNA"/>
</dbReference>
<organism evidence="1">
    <name type="scientific">Cladocopium goreaui</name>
    <dbReference type="NCBI Taxonomy" id="2562237"/>
    <lineage>
        <taxon>Eukaryota</taxon>
        <taxon>Sar</taxon>
        <taxon>Alveolata</taxon>
        <taxon>Dinophyceae</taxon>
        <taxon>Suessiales</taxon>
        <taxon>Symbiodiniaceae</taxon>
        <taxon>Cladocopium</taxon>
    </lineage>
</organism>
<reference evidence="1" key="1">
    <citation type="submission" date="2022-10" db="EMBL/GenBank/DDBJ databases">
        <authorList>
            <person name="Chen Y."/>
            <person name="Dougan E. K."/>
            <person name="Chan C."/>
            <person name="Rhodes N."/>
            <person name="Thang M."/>
        </authorList>
    </citation>
    <scope>NUCLEOTIDE SEQUENCE</scope>
</reference>
<proteinExistence type="predicted"/>
<evidence type="ECO:0000313" key="1">
    <source>
        <dbReference type="EMBL" id="CAI3983103.1"/>
    </source>
</evidence>
<reference evidence="2 3" key="2">
    <citation type="submission" date="2024-05" db="EMBL/GenBank/DDBJ databases">
        <authorList>
            <person name="Chen Y."/>
            <person name="Shah S."/>
            <person name="Dougan E. K."/>
            <person name="Thang M."/>
            <person name="Chan C."/>
        </authorList>
    </citation>
    <scope>NUCLEOTIDE SEQUENCE [LARGE SCALE GENOMIC DNA]</scope>
</reference>
<keyword evidence="3" id="KW-1185">Reference proteome</keyword>